<feature type="region of interest" description="Disordered" evidence="6">
    <location>
        <begin position="149"/>
        <end position="239"/>
    </location>
</feature>
<dbReference type="Proteomes" id="UP000054097">
    <property type="component" value="Unassembled WGS sequence"/>
</dbReference>
<keyword evidence="3" id="KW-0276">Fatty acid metabolism</keyword>
<dbReference type="InterPro" id="IPR029045">
    <property type="entry name" value="ClpP/crotonase-like_dom_sf"/>
</dbReference>
<evidence type="ECO:0008006" key="9">
    <source>
        <dbReference type="Google" id="ProtNLM"/>
    </source>
</evidence>
<keyword evidence="8" id="KW-1185">Reference proteome</keyword>
<evidence type="ECO:0000256" key="3">
    <source>
        <dbReference type="ARBA" id="ARBA00022832"/>
    </source>
</evidence>
<dbReference type="InterPro" id="IPR045002">
    <property type="entry name" value="Ech1-like"/>
</dbReference>
<accession>A0A0C2WBC9</accession>
<dbReference type="PANTHER" id="PTHR43149:SF1">
    <property type="entry name" value="DELTA(3,5)-DELTA(2,4)-DIENOYL-COA ISOMERASE, MITOCHONDRIAL"/>
    <property type="match status" value="1"/>
</dbReference>
<dbReference type="Gene3D" id="1.10.12.10">
    <property type="entry name" value="Lyase 2-enoyl-coa Hydratase, Chain A, domain 2"/>
    <property type="match status" value="1"/>
</dbReference>
<evidence type="ECO:0000256" key="1">
    <source>
        <dbReference type="ARBA" id="ARBA00005005"/>
    </source>
</evidence>
<evidence type="ECO:0000313" key="8">
    <source>
        <dbReference type="Proteomes" id="UP000054097"/>
    </source>
</evidence>
<reference evidence="8" key="2">
    <citation type="submission" date="2015-01" db="EMBL/GenBank/DDBJ databases">
        <title>Evolutionary Origins and Diversification of the Mycorrhizal Mutualists.</title>
        <authorList>
            <consortium name="DOE Joint Genome Institute"/>
            <consortium name="Mycorrhizal Genomics Consortium"/>
            <person name="Kohler A."/>
            <person name="Kuo A."/>
            <person name="Nagy L.G."/>
            <person name="Floudas D."/>
            <person name="Copeland A."/>
            <person name="Barry K.W."/>
            <person name="Cichocki N."/>
            <person name="Veneault-Fourrey C."/>
            <person name="LaButti K."/>
            <person name="Lindquist E.A."/>
            <person name="Lipzen A."/>
            <person name="Lundell T."/>
            <person name="Morin E."/>
            <person name="Murat C."/>
            <person name="Riley R."/>
            <person name="Ohm R."/>
            <person name="Sun H."/>
            <person name="Tunlid A."/>
            <person name="Henrissat B."/>
            <person name="Grigoriev I.V."/>
            <person name="Hibbett D.S."/>
            <person name="Martin F."/>
        </authorList>
    </citation>
    <scope>NUCLEOTIDE SEQUENCE [LARGE SCALE GENOMIC DNA]</scope>
    <source>
        <strain evidence="8">MAFF 305830</strain>
    </source>
</reference>
<dbReference type="STRING" id="933852.A0A0C2WBC9"/>
<dbReference type="UniPathway" id="UPA00659"/>
<keyword evidence="4" id="KW-0443">Lipid metabolism</keyword>
<dbReference type="HOGENOM" id="CLU_009834_7_0_1"/>
<dbReference type="InterPro" id="IPR014748">
    <property type="entry name" value="Enoyl-CoA_hydra_C"/>
</dbReference>
<dbReference type="SUPFAM" id="SSF52096">
    <property type="entry name" value="ClpP/crotonase"/>
    <property type="match status" value="1"/>
</dbReference>
<evidence type="ECO:0000256" key="6">
    <source>
        <dbReference type="SAM" id="MobiDB-lite"/>
    </source>
</evidence>
<organism evidence="7 8">
    <name type="scientific">Serendipita vermifera MAFF 305830</name>
    <dbReference type="NCBI Taxonomy" id="933852"/>
    <lineage>
        <taxon>Eukaryota</taxon>
        <taxon>Fungi</taxon>
        <taxon>Dikarya</taxon>
        <taxon>Basidiomycota</taxon>
        <taxon>Agaricomycotina</taxon>
        <taxon>Agaricomycetes</taxon>
        <taxon>Sebacinales</taxon>
        <taxon>Serendipitaceae</taxon>
        <taxon>Serendipita</taxon>
    </lineage>
</organism>
<sequence length="295" mass="32392">MSSPSFFKISSPHDGVLLVEMNRPPVNAFNETFWKQLQAVFNQASKDPAVRAVVLASALPKLFTAGLDLKETDILKDAGDMDPARRALLLREHILEFQAAISSIEKCIKPVIAAAHGLCLGLAIDILCAADVRYAAASARFSIKKVNEGRPPKMETLPRCPKMAGKRRPEQKGPLTTKKFPQKKQPKEGLARKAAGKRTPNKARQPPPEPTPKLMPPKPPMPATETNKIWRKPKNNPEVPRTPHVLTLMAPGSIDESLSYTATWNQGMLQSLDTPLAIQSAVSRKPVSFKPLPKL</sequence>
<keyword evidence="5" id="KW-0413">Isomerase</keyword>
<dbReference type="Pfam" id="PF00378">
    <property type="entry name" value="ECH_1"/>
    <property type="match status" value="1"/>
</dbReference>
<evidence type="ECO:0000256" key="5">
    <source>
        <dbReference type="ARBA" id="ARBA00023235"/>
    </source>
</evidence>
<dbReference type="GO" id="GO:0005739">
    <property type="term" value="C:mitochondrion"/>
    <property type="evidence" value="ECO:0007669"/>
    <property type="project" value="TreeGrafter"/>
</dbReference>
<gene>
    <name evidence="7" type="ORF">M408DRAFT_77039</name>
</gene>
<feature type="compositionally biased region" description="Pro residues" evidence="6">
    <location>
        <begin position="205"/>
        <end position="222"/>
    </location>
</feature>
<evidence type="ECO:0000313" key="7">
    <source>
        <dbReference type="EMBL" id="KIM23718.1"/>
    </source>
</evidence>
<comment type="similarity">
    <text evidence="2">Belongs to the enoyl-CoA hydratase/isomerase family.</text>
</comment>
<dbReference type="InterPro" id="IPR001753">
    <property type="entry name" value="Enoyl-CoA_hydra/iso"/>
</dbReference>
<dbReference type="EMBL" id="KN824333">
    <property type="protein sequence ID" value="KIM23718.1"/>
    <property type="molecule type" value="Genomic_DNA"/>
</dbReference>
<dbReference type="CDD" id="cd06558">
    <property type="entry name" value="crotonase-like"/>
    <property type="match status" value="1"/>
</dbReference>
<reference evidence="7 8" key="1">
    <citation type="submission" date="2014-04" db="EMBL/GenBank/DDBJ databases">
        <authorList>
            <consortium name="DOE Joint Genome Institute"/>
            <person name="Kuo A."/>
            <person name="Zuccaro A."/>
            <person name="Kohler A."/>
            <person name="Nagy L.G."/>
            <person name="Floudas D."/>
            <person name="Copeland A."/>
            <person name="Barry K.W."/>
            <person name="Cichocki N."/>
            <person name="Veneault-Fourrey C."/>
            <person name="LaButti K."/>
            <person name="Lindquist E.A."/>
            <person name="Lipzen A."/>
            <person name="Lundell T."/>
            <person name="Morin E."/>
            <person name="Murat C."/>
            <person name="Sun H."/>
            <person name="Tunlid A."/>
            <person name="Henrissat B."/>
            <person name="Grigoriev I.V."/>
            <person name="Hibbett D.S."/>
            <person name="Martin F."/>
            <person name="Nordberg H.P."/>
            <person name="Cantor M.N."/>
            <person name="Hua S.X."/>
        </authorList>
    </citation>
    <scope>NUCLEOTIDE SEQUENCE [LARGE SCALE GENOMIC DNA]</scope>
    <source>
        <strain evidence="7 8">MAFF 305830</strain>
    </source>
</reference>
<proteinExistence type="inferred from homology"/>
<protein>
    <recommendedName>
        <fullName evidence="9">Enoyl-CoA hydratase</fullName>
    </recommendedName>
</protein>
<evidence type="ECO:0000256" key="4">
    <source>
        <dbReference type="ARBA" id="ARBA00023098"/>
    </source>
</evidence>
<dbReference type="PANTHER" id="PTHR43149">
    <property type="entry name" value="ENOYL-COA HYDRATASE"/>
    <property type="match status" value="1"/>
</dbReference>
<dbReference type="OrthoDB" id="14970at2759"/>
<dbReference type="GO" id="GO:0051750">
    <property type="term" value="F:delta(3,5)-delta(2,4)-dienoyl-CoA isomerase activity"/>
    <property type="evidence" value="ECO:0007669"/>
    <property type="project" value="TreeGrafter"/>
</dbReference>
<dbReference type="GO" id="GO:0006635">
    <property type="term" value="P:fatty acid beta-oxidation"/>
    <property type="evidence" value="ECO:0007669"/>
    <property type="project" value="UniProtKB-UniPathway"/>
</dbReference>
<name>A0A0C2WBC9_SERVB</name>
<comment type="pathway">
    <text evidence="1">Lipid metabolism; fatty acid beta-oxidation.</text>
</comment>
<dbReference type="AlphaFoldDB" id="A0A0C2WBC9"/>
<evidence type="ECO:0000256" key="2">
    <source>
        <dbReference type="ARBA" id="ARBA00005254"/>
    </source>
</evidence>
<dbReference type="Gene3D" id="3.90.226.10">
    <property type="entry name" value="2-enoyl-CoA Hydratase, Chain A, domain 1"/>
    <property type="match status" value="1"/>
</dbReference>